<name>A0ABP3TM44_9FLAO</name>
<gene>
    <name evidence="2" type="ORF">GCM10009430_02970</name>
</gene>
<proteinExistence type="predicted"/>
<dbReference type="Proteomes" id="UP001501758">
    <property type="component" value="Unassembled WGS sequence"/>
</dbReference>
<comment type="caution">
    <text evidence="2">The sequence shown here is derived from an EMBL/GenBank/DDBJ whole genome shotgun (WGS) entry which is preliminary data.</text>
</comment>
<reference evidence="3" key="1">
    <citation type="journal article" date="2019" name="Int. J. Syst. Evol. Microbiol.">
        <title>The Global Catalogue of Microorganisms (GCM) 10K type strain sequencing project: providing services to taxonomists for standard genome sequencing and annotation.</title>
        <authorList>
            <consortium name="The Broad Institute Genomics Platform"/>
            <consortium name="The Broad Institute Genome Sequencing Center for Infectious Disease"/>
            <person name="Wu L."/>
            <person name="Ma J."/>
        </authorList>
    </citation>
    <scope>NUCLEOTIDE SEQUENCE [LARGE SCALE GENOMIC DNA]</scope>
    <source>
        <strain evidence="3">JCM 15974</strain>
    </source>
</reference>
<feature type="region of interest" description="Disordered" evidence="1">
    <location>
        <begin position="1"/>
        <end position="29"/>
    </location>
</feature>
<evidence type="ECO:0000313" key="3">
    <source>
        <dbReference type="Proteomes" id="UP001501758"/>
    </source>
</evidence>
<evidence type="ECO:0000313" key="2">
    <source>
        <dbReference type="EMBL" id="GAA0712492.1"/>
    </source>
</evidence>
<feature type="compositionally biased region" description="Basic and acidic residues" evidence="1">
    <location>
        <begin position="1"/>
        <end position="24"/>
    </location>
</feature>
<evidence type="ECO:0008006" key="4">
    <source>
        <dbReference type="Google" id="ProtNLM"/>
    </source>
</evidence>
<evidence type="ECO:0000256" key="1">
    <source>
        <dbReference type="SAM" id="MobiDB-lite"/>
    </source>
</evidence>
<accession>A0ABP3TM44</accession>
<organism evidence="2 3">
    <name type="scientific">Aquimarina litoralis</name>
    <dbReference type="NCBI Taxonomy" id="584605"/>
    <lineage>
        <taxon>Bacteria</taxon>
        <taxon>Pseudomonadati</taxon>
        <taxon>Bacteroidota</taxon>
        <taxon>Flavobacteriia</taxon>
        <taxon>Flavobacteriales</taxon>
        <taxon>Flavobacteriaceae</taxon>
        <taxon>Aquimarina</taxon>
    </lineage>
</organism>
<keyword evidence="3" id="KW-1185">Reference proteome</keyword>
<protein>
    <recommendedName>
        <fullName evidence="4">DUF4157 domain-containing protein</fullName>
    </recommendedName>
</protein>
<dbReference type="EMBL" id="BAAAGE010000001">
    <property type="protein sequence ID" value="GAA0712492.1"/>
    <property type="molecule type" value="Genomic_DNA"/>
</dbReference>
<sequence length="542" mass="59329">MKTQKDKTQESHKASIEKITKEPGDGGIAELTDNRATTVVQRKLQDKIQTTLPNTILVQQKQQPKGSARFQQIAATMGKNYGVDTSGLVATHNSSFPAQVHAEATIQGNKIDFAPGMDTEYNIRHEVAHAIDNTLHGTPKGNKHVNGTRVDTTREKVVDRIAKNASLTENTNIQNTENEGGAKVLQRRSMRMSGILATMRNVLGCDWQAANEVDRGEEDTMIPAMTITQDIGGNNLVLNCVNVHVTIAPDANNLDHAVIDIETMDTDQNEVRVDLDTTVSMNFQGVRIDLANPSLWKGWLQGAVGYLMGMGTVTPPTIRQARRNFAGLGSNIQIDSGELFIYGNWMNPNPTRYPNSRKRQRTAQRIRINNSSIEVTAEDARGVTLEATAENGTYRTYREKTKVDRRGALNLRNVRKKGASTTVIKEIGTVALDSDITAAGRGVVGWRINGTKIKLVPFVSATIQHSNVDNLGNGNLTVLVRGLGFNNTLNIPMRQWIITAVDIRAAINTSMTVGPIINALISLKDQDLTMLQTVGNATANHL</sequence>